<reference evidence="1 2" key="1">
    <citation type="submission" date="2018-08" db="EMBL/GenBank/DDBJ databases">
        <title>A genome reference for cultivated species of the human gut microbiota.</title>
        <authorList>
            <person name="Zou Y."/>
            <person name="Xue W."/>
            <person name="Luo G."/>
        </authorList>
    </citation>
    <scope>NUCLEOTIDE SEQUENCE [LARGE SCALE GENOMIC DNA]</scope>
    <source>
        <strain evidence="1 2">OM02-6</strain>
    </source>
</reference>
<name>A0A3E5FIB1_9FIRM</name>
<organism evidence="1 2">
    <name type="scientific">Thomasclavelia spiroformis</name>
    <dbReference type="NCBI Taxonomy" id="29348"/>
    <lineage>
        <taxon>Bacteria</taxon>
        <taxon>Bacillati</taxon>
        <taxon>Bacillota</taxon>
        <taxon>Erysipelotrichia</taxon>
        <taxon>Erysipelotrichales</taxon>
        <taxon>Coprobacillaceae</taxon>
        <taxon>Thomasclavelia</taxon>
    </lineage>
</organism>
<evidence type="ECO:0008006" key="3">
    <source>
        <dbReference type="Google" id="ProtNLM"/>
    </source>
</evidence>
<dbReference type="Proteomes" id="UP000261087">
    <property type="component" value="Unassembled WGS sequence"/>
</dbReference>
<dbReference type="RefSeq" id="WP_117605525.1">
    <property type="nucleotide sequence ID" value="NZ_CATZTT010000003.1"/>
</dbReference>
<gene>
    <name evidence="1" type="ORF">DXB31_12295</name>
</gene>
<dbReference type="EMBL" id="QSVF01000077">
    <property type="protein sequence ID" value="RGO05147.1"/>
    <property type="molecule type" value="Genomic_DNA"/>
</dbReference>
<protein>
    <recommendedName>
        <fullName evidence="3">Integrase catalytic domain-containing protein</fullName>
    </recommendedName>
</protein>
<comment type="caution">
    <text evidence="1">The sequence shown here is derived from an EMBL/GenBank/DDBJ whole genome shotgun (WGS) entry which is preliminary data.</text>
</comment>
<dbReference type="AlphaFoldDB" id="A0A3E5FIB1"/>
<accession>A0A3E5FIB1</accession>
<evidence type="ECO:0000313" key="1">
    <source>
        <dbReference type="EMBL" id="RGO05147.1"/>
    </source>
</evidence>
<proteinExistence type="predicted"/>
<sequence length="47" mass="5692">MKEQWMSGLHMNDYKSLDELRESLMQYVQRYNQTDHSQVLKQKDTTG</sequence>
<evidence type="ECO:0000313" key="2">
    <source>
        <dbReference type="Proteomes" id="UP000261087"/>
    </source>
</evidence>